<feature type="domain" description="CUT" evidence="16">
    <location>
        <begin position="421"/>
        <end position="508"/>
    </location>
</feature>
<keyword evidence="11" id="KW-0238">DNA-binding</keyword>
<dbReference type="PANTHER" id="PTHR15116">
    <property type="entry name" value="DNA-BINDING PROTEIN SATB FAMILY MEMBER"/>
    <property type="match status" value="1"/>
</dbReference>
<feature type="compositionally biased region" description="Polar residues" evidence="15">
    <location>
        <begin position="1"/>
        <end position="24"/>
    </location>
</feature>
<gene>
    <name evidence="19" type="ORF">WMY93_032037</name>
</gene>
<dbReference type="SMART" id="SM00389">
    <property type="entry name" value="HOX"/>
    <property type="match status" value="1"/>
</dbReference>
<dbReference type="InterPro" id="IPR039673">
    <property type="entry name" value="SATB1/SATB2"/>
</dbReference>
<feature type="region of interest" description="Disordered" evidence="15">
    <location>
        <begin position="661"/>
        <end position="702"/>
    </location>
</feature>
<dbReference type="InterPro" id="IPR010982">
    <property type="entry name" value="Lambda_DNA-bd_dom_sf"/>
</dbReference>
<evidence type="ECO:0000313" key="20">
    <source>
        <dbReference type="Proteomes" id="UP001460270"/>
    </source>
</evidence>
<feature type="compositionally biased region" description="Low complexity" evidence="15">
    <location>
        <begin position="58"/>
        <end position="71"/>
    </location>
</feature>
<evidence type="ECO:0000256" key="15">
    <source>
        <dbReference type="SAM" id="MobiDB-lite"/>
    </source>
</evidence>
<dbReference type="FunFam" id="1.10.260.40:FF:000003">
    <property type="entry name" value="DNA-binding protein SATB"/>
    <property type="match status" value="1"/>
</dbReference>
<dbReference type="Pfam" id="PF16557">
    <property type="entry name" value="CUTL"/>
    <property type="match status" value="1"/>
</dbReference>
<evidence type="ECO:0000256" key="2">
    <source>
        <dbReference type="ARBA" id="ARBA00008190"/>
    </source>
</evidence>
<accession>A0AAW0MF51</accession>
<sequence>MEQSSCSGAGSERSPSVGDSSSPEQRPEPGESPASSRASVLEVDGSLEGSNQQGHVYNNNTSSSSNSHSNSPVKALGSETKHVALCDDSVFCVVEPVSREELEHRQQQQPHAEFALVRRDVLFSGLVESALLALGSLTHRSSVVLVWRICPSEQWTHTTVRNALKDLLRDTNQSALAKECPLSQSMISSIVNSSFYANVSSSKCQEFGRWFQRLKRHKGDYVEKWTAQEQTDCKVERELDLTVLPQRPASLLTPTAHLAPLPASHKTLDPQNCPPSPYLPHISGQQHPRTSTPLLGHTLLTPQLPPQIVRQQIAMAHLLNQQLAVSRMLAHQNHHQQNPSGQNQQFLNHPPIARTCKSASEIQGRLNSNSNSNNWVSGDVSVDIYQQVRNELKRASVSQAVFARVAFNRTQTKWSVPASDLSLKLDPHMNISKQIYDEIQSEMKRAKVSQALFAKVAANKSQGWLCELLRWKESPSPENRTLWENLSMIRRFLSLSQTERDQVYEEESRQQHGERTGNAGNITEAQILHRHALPSLTCPSLDLRRPVSLPPAPPPPPSPLCDETSQKSPCSRNRISMEALGILQSFIGDVGLYPDQEAIHTLSAQLDLPKPTIVKFFQNQRYNIKHYTQAKPPSPAEDMFENPGKNGMVLAEESIPNEMEIDLKEDKMSVESPLSSVESKSETKSDNNDDVNTWDSCEVEDV</sequence>
<name>A0AAW0MF51_9GOBI</name>
<feature type="compositionally biased region" description="Pro residues" evidence="15">
    <location>
        <begin position="548"/>
        <end position="559"/>
    </location>
</feature>
<dbReference type="SUPFAM" id="SSF46689">
    <property type="entry name" value="Homeodomain-like"/>
    <property type="match status" value="1"/>
</dbReference>
<dbReference type="FunFam" id="1.10.260.70:FF:000001">
    <property type="entry name" value="DNA-binding protein SATB"/>
    <property type="match status" value="1"/>
</dbReference>
<dbReference type="InterPro" id="IPR032355">
    <property type="entry name" value="CUTL"/>
</dbReference>
<comment type="similarity">
    <text evidence="2">Belongs to the CUT homeobox family.</text>
</comment>
<keyword evidence="13" id="KW-0804">Transcription</keyword>
<evidence type="ECO:0000313" key="19">
    <source>
        <dbReference type="EMBL" id="KAK7877251.1"/>
    </source>
</evidence>
<dbReference type="InterPro" id="IPR001356">
    <property type="entry name" value="HD"/>
</dbReference>
<keyword evidence="14" id="KW-0539">Nucleus</keyword>
<dbReference type="PANTHER" id="PTHR15116:SF15">
    <property type="entry name" value="DNA-BINDING PROTEIN SATB2"/>
    <property type="match status" value="1"/>
</dbReference>
<dbReference type="EMBL" id="JBBPFD010000708">
    <property type="protein sequence ID" value="KAK7877251.1"/>
    <property type="molecule type" value="Genomic_DNA"/>
</dbReference>
<keyword evidence="6" id="KW-0597">Phosphoprotein</keyword>
<keyword evidence="8" id="KW-0832">Ubl conjugation</keyword>
<dbReference type="Proteomes" id="UP001460270">
    <property type="component" value="Unassembled WGS sequence"/>
</dbReference>
<dbReference type="Pfam" id="PF02376">
    <property type="entry name" value="CUT"/>
    <property type="match status" value="2"/>
</dbReference>
<evidence type="ECO:0000256" key="3">
    <source>
        <dbReference type="ARBA" id="ARBA00022447"/>
    </source>
</evidence>
<dbReference type="GO" id="GO:0000978">
    <property type="term" value="F:RNA polymerase II cis-regulatory region sequence-specific DNA binding"/>
    <property type="evidence" value="ECO:0007669"/>
    <property type="project" value="TreeGrafter"/>
</dbReference>
<evidence type="ECO:0000256" key="12">
    <source>
        <dbReference type="ARBA" id="ARBA00023155"/>
    </source>
</evidence>
<keyword evidence="3" id="KW-0160">Chromosomal rearrangement</keyword>
<dbReference type="CDD" id="cd00086">
    <property type="entry name" value="homeodomain"/>
    <property type="match status" value="1"/>
</dbReference>
<keyword evidence="7" id="KW-0677">Repeat</keyword>
<feature type="region of interest" description="Disordered" evidence="15">
    <location>
        <begin position="544"/>
        <end position="569"/>
    </location>
</feature>
<protein>
    <recommendedName>
        <fullName evidence="21">One cut domain family member</fullName>
    </recommendedName>
</protein>
<dbReference type="Gene3D" id="1.10.260.70">
    <property type="entry name" value="SATB, CULT domain"/>
    <property type="match status" value="1"/>
</dbReference>
<keyword evidence="10" id="KW-0805">Transcription regulation</keyword>
<evidence type="ECO:0000256" key="11">
    <source>
        <dbReference type="ARBA" id="ARBA00023125"/>
    </source>
</evidence>
<dbReference type="PROSITE" id="PS51042">
    <property type="entry name" value="CUT"/>
    <property type="match status" value="1"/>
</dbReference>
<evidence type="ECO:0008006" key="21">
    <source>
        <dbReference type="Google" id="ProtNLM"/>
    </source>
</evidence>
<keyword evidence="5" id="KW-1017">Isopeptide bond</keyword>
<dbReference type="InterPro" id="IPR009057">
    <property type="entry name" value="Homeodomain-like_sf"/>
</dbReference>
<evidence type="ECO:0000256" key="8">
    <source>
        <dbReference type="ARBA" id="ARBA00022843"/>
    </source>
</evidence>
<dbReference type="GO" id="GO:0006338">
    <property type="term" value="P:chromatin remodeling"/>
    <property type="evidence" value="ECO:0007669"/>
    <property type="project" value="InterPro"/>
</dbReference>
<comment type="subcellular location">
    <subcellularLocation>
        <location evidence="1">Nucleus</location>
    </subcellularLocation>
</comment>
<dbReference type="InterPro" id="IPR003350">
    <property type="entry name" value="CUT_dom"/>
</dbReference>
<dbReference type="PROSITE" id="PS51982">
    <property type="entry name" value="CMP"/>
    <property type="match status" value="1"/>
</dbReference>
<dbReference type="InterPro" id="IPR038216">
    <property type="entry name" value="SATB_CUTL_sf"/>
</dbReference>
<keyword evidence="12" id="KW-0371">Homeobox</keyword>
<feature type="domain" description="CUTL" evidence="18">
    <location>
        <begin position="146"/>
        <end position="219"/>
    </location>
</feature>
<evidence type="ECO:0000256" key="14">
    <source>
        <dbReference type="ARBA" id="ARBA00023242"/>
    </source>
</evidence>
<evidence type="ECO:0000259" key="18">
    <source>
        <dbReference type="PROSITE" id="PS51983"/>
    </source>
</evidence>
<feature type="compositionally biased region" description="Polar residues" evidence="15">
    <location>
        <begin position="48"/>
        <end position="57"/>
    </location>
</feature>
<evidence type="ECO:0000256" key="10">
    <source>
        <dbReference type="ARBA" id="ARBA00023015"/>
    </source>
</evidence>
<dbReference type="AlphaFoldDB" id="A0AAW0MF51"/>
<comment type="caution">
    <text evidence="19">The sequence shown here is derived from an EMBL/GenBank/DDBJ whole genome shotgun (WGS) entry which is preliminary data.</text>
</comment>
<dbReference type="SUPFAM" id="SSF47413">
    <property type="entry name" value="lambda repressor-like DNA-binding domains"/>
    <property type="match status" value="2"/>
</dbReference>
<evidence type="ECO:0000256" key="6">
    <source>
        <dbReference type="ARBA" id="ARBA00022553"/>
    </source>
</evidence>
<dbReference type="Gene3D" id="1.10.260.40">
    <property type="entry name" value="lambda repressor-like DNA-binding domains"/>
    <property type="match status" value="2"/>
</dbReference>
<dbReference type="InterPro" id="IPR032392">
    <property type="entry name" value="ULD"/>
</dbReference>
<dbReference type="FunFam" id="1.10.10.60:FF:000070">
    <property type="entry name" value="DNA-binding protein SATB"/>
    <property type="match status" value="1"/>
</dbReference>
<feature type="domain" description="CMP" evidence="17">
    <location>
        <begin position="85"/>
        <end position="183"/>
    </location>
</feature>
<organism evidence="19 20">
    <name type="scientific">Mugilogobius chulae</name>
    <name type="common">yellowstripe goby</name>
    <dbReference type="NCBI Taxonomy" id="88201"/>
    <lineage>
        <taxon>Eukaryota</taxon>
        <taxon>Metazoa</taxon>
        <taxon>Chordata</taxon>
        <taxon>Craniata</taxon>
        <taxon>Vertebrata</taxon>
        <taxon>Euteleostomi</taxon>
        <taxon>Actinopterygii</taxon>
        <taxon>Neopterygii</taxon>
        <taxon>Teleostei</taxon>
        <taxon>Neoteleostei</taxon>
        <taxon>Acanthomorphata</taxon>
        <taxon>Gobiaria</taxon>
        <taxon>Gobiiformes</taxon>
        <taxon>Gobioidei</taxon>
        <taxon>Gobiidae</taxon>
        <taxon>Gobionellinae</taxon>
        <taxon>Mugilogobius</taxon>
    </lineage>
</organism>
<proteinExistence type="inferred from homology"/>
<dbReference type="PROSITE" id="PS51983">
    <property type="entry name" value="CUTL"/>
    <property type="match status" value="1"/>
</dbReference>
<keyword evidence="4" id="KW-0678">Repressor</keyword>
<evidence type="ECO:0000256" key="1">
    <source>
        <dbReference type="ARBA" id="ARBA00004123"/>
    </source>
</evidence>
<evidence type="ECO:0000256" key="5">
    <source>
        <dbReference type="ARBA" id="ARBA00022499"/>
    </source>
</evidence>
<evidence type="ECO:0000256" key="7">
    <source>
        <dbReference type="ARBA" id="ARBA00022737"/>
    </source>
</evidence>
<evidence type="ECO:0000259" key="17">
    <source>
        <dbReference type="PROSITE" id="PS51982"/>
    </source>
</evidence>
<dbReference type="GO" id="GO:0000981">
    <property type="term" value="F:DNA-binding transcription factor activity, RNA polymerase II-specific"/>
    <property type="evidence" value="ECO:0007669"/>
    <property type="project" value="TreeGrafter"/>
</dbReference>
<evidence type="ECO:0000259" key="16">
    <source>
        <dbReference type="PROSITE" id="PS51042"/>
    </source>
</evidence>
<keyword evidence="20" id="KW-1185">Reference proteome</keyword>
<evidence type="ECO:0000256" key="4">
    <source>
        <dbReference type="ARBA" id="ARBA00022491"/>
    </source>
</evidence>
<dbReference type="SMART" id="SM01109">
    <property type="entry name" value="CUT"/>
    <property type="match status" value="1"/>
</dbReference>
<dbReference type="GO" id="GO:0031981">
    <property type="term" value="C:nuclear lumen"/>
    <property type="evidence" value="ECO:0007669"/>
    <property type="project" value="UniProtKB-ARBA"/>
</dbReference>
<keyword evidence="9" id="KW-0156">Chromatin regulator</keyword>
<evidence type="ECO:0000256" key="13">
    <source>
        <dbReference type="ARBA" id="ARBA00023163"/>
    </source>
</evidence>
<feature type="region of interest" description="Disordered" evidence="15">
    <location>
        <begin position="1"/>
        <end position="74"/>
    </location>
</feature>
<evidence type="ECO:0000256" key="9">
    <source>
        <dbReference type="ARBA" id="ARBA00022853"/>
    </source>
</evidence>
<reference evidence="20" key="1">
    <citation type="submission" date="2024-04" db="EMBL/GenBank/DDBJ databases">
        <title>Salinicola lusitanus LLJ914,a marine bacterium isolated from the Okinawa Trough.</title>
        <authorList>
            <person name="Li J."/>
        </authorList>
    </citation>
    <scope>NUCLEOTIDE SEQUENCE [LARGE SCALE GENOMIC DNA]</scope>
</reference>
<dbReference type="Gene3D" id="1.10.10.60">
    <property type="entry name" value="Homeodomain-like"/>
    <property type="match status" value="1"/>
</dbReference>